<sequence length="679" mass="76637">MAVSSSAQCYQAVRRHLRPHYDSSVWVPDSLLASAFERYAATFRTGARCGSSVPGPMEHRKRLAKRHMGELHFGQSHSAAPIWELASLVDLTQWRWSPPTPSDARRRQNVNNAETQTLSDAVLNPLRLPFPPRTDTTDDLHTLDEPLLPKDVILSGVAEPLPSISWDVHSTPRSITHRALGSLSRDIPSGMSAMPLFSEFCNSWRLALAEKLFHGEAISAVLVGITDGMMSIEFVDVYGPRTVDRLKLLLIEATIEGLCKGEAGQNMSFDHVAWSSILHIVSTIQMNTIRVFTKAIACVPDQSLKAVSSGILEILENFCNALGRAANRSTLARQSARMAIPLKKSTNIVGMNYPNARFGWLLLLARLPGVDYEYLAQSCNALEANQVARPLTGPEICQLFLVWANSRAPLEQYTELCGALRFRSLKCYRMLGASLWKTHQFHLVRRLGKFLQATGRETYIGLLAKGVSPDCQKGPKGHFRLANMALGTRRPWAAIDIFCLYEESQKRQVSFWRSIYSYRALEILTWVPEFDHRRLLKPLGIIPGRRFRIRRWQDEIRKLNRDETAEIAAVGIVTALSPHLTRREAFSLMINCSLYLKRHRNKPPRSFLRALVRNVTLHHTEGGRGSASRLRYILYILERQIGVETARDLALAMDERRRISFEQTALRASNFDTPDFSCT</sequence>
<protein>
    <submittedName>
        <fullName evidence="1">Uncharacterized protein</fullName>
    </submittedName>
</protein>
<name>A0A7C8MVM7_9PEZI</name>
<reference evidence="1 2" key="1">
    <citation type="submission" date="2019-12" db="EMBL/GenBank/DDBJ databases">
        <title>Draft genome sequence of the ascomycete Xylaria multiplex DSM 110363.</title>
        <authorList>
            <person name="Buettner E."/>
            <person name="Kellner H."/>
        </authorList>
    </citation>
    <scope>NUCLEOTIDE SEQUENCE [LARGE SCALE GENOMIC DNA]</scope>
    <source>
        <strain evidence="1 2">DSM 110363</strain>
    </source>
</reference>
<dbReference type="InParanoid" id="A0A7C8MVM7"/>
<keyword evidence="2" id="KW-1185">Reference proteome</keyword>
<gene>
    <name evidence="1" type="ORF">GQX73_g4078</name>
</gene>
<proteinExistence type="predicted"/>
<evidence type="ECO:0000313" key="1">
    <source>
        <dbReference type="EMBL" id="KAF2969487.1"/>
    </source>
</evidence>
<dbReference type="EMBL" id="WUBL01000035">
    <property type="protein sequence ID" value="KAF2969487.1"/>
    <property type="molecule type" value="Genomic_DNA"/>
</dbReference>
<dbReference type="OrthoDB" id="5428038at2759"/>
<organism evidence="1 2">
    <name type="scientific">Xylaria multiplex</name>
    <dbReference type="NCBI Taxonomy" id="323545"/>
    <lineage>
        <taxon>Eukaryota</taxon>
        <taxon>Fungi</taxon>
        <taxon>Dikarya</taxon>
        <taxon>Ascomycota</taxon>
        <taxon>Pezizomycotina</taxon>
        <taxon>Sordariomycetes</taxon>
        <taxon>Xylariomycetidae</taxon>
        <taxon>Xylariales</taxon>
        <taxon>Xylariaceae</taxon>
        <taxon>Xylaria</taxon>
    </lineage>
</organism>
<dbReference type="AlphaFoldDB" id="A0A7C8MVM7"/>
<accession>A0A7C8MVM7</accession>
<comment type="caution">
    <text evidence="1">The sequence shown here is derived from an EMBL/GenBank/DDBJ whole genome shotgun (WGS) entry which is preliminary data.</text>
</comment>
<evidence type="ECO:0000313" key="2">
    <source>
        <dbReference type="Proteomes" id="UP000481858"/>
    </source>
</evidence>
<dbReference type="Proteomes" id="UP000481858">
    <property type="component" value="Unassembled WGS sequence"/>
</dbReference>